<evidence type="ECO:0000313" key="1">
    <source>
        <dbReference type="EMBL" id="KAH6940706.1"/>
    </source>
</evidence>
<accession>A0ACB7T368</accession>
<reference evidence="1" key="1">
    <citation type="submission" date="2020-05" db="EMBL/GenBank/DDBJ databases">
        <title>Large-scale comparative analyses of tick genomes elucidate their genetic diversity and vector capacities.</title>
        <authorList>
            <person name="Jia N."/>
            <person name="Wang J."/>
            <person name="Shi W."/>
            <person name="Du L."/>
            <person name="Sun Y."/>
            <person name="Zhan W."/>
            <person name="Jiang J."/>
            <person name="Wang Q."/>
            <person name="Zhang B."/>
            <person name="Ji P."/>
            <person name="Sakyi L.B."/>
            <person name="Cui X."/>
            <person name="Yuan T."/>
            <person name="Jiang B."/>
            <person name="Yang W."/>
            <person name="Lam T.T.-Y."/>
            <person name="Chang Q."/>
            <person name="Ding S."/>
            <person name="Wang X."/>
            <person name="Zhu J."/>
            <person name="Ruan X."/>
            <person name="Zhao L."/>
            <person name="Wei J."/>
            <person name="Que T."/>
            <person name="Du C."/>
            <person name="Cheng J."/>
            <person name="Dai P."/>
            <person name="Han X."/>
            <person name="Huang E."/>
            <person name="Gao Y."/>
            <person name="Liu J."/>
            <person name="Shao H."/>
            <person name="Ye R."/>
            <person name="Li L."/>
            <person name="Wei W."/>
            <person name="Wang X."/>
            <person name="Wang C."/>
            <person name="Yang T."/>
            <person name="Huo Q."/>
            <person name="Li W."/>
            <person name="Guo W."/>
            <person name="Chen H."/>
            <person name="Zhou L."/>
            <person name="Ni X."/>
            <person name="Tian J."/>
            <person name="Zhou Y."/>
            <person name="Sheng Y."/>
            <person name="Liu T."/>
            <person name="Pan Y."/>
            <person name="Xia L."/>
            <person name="Li J."/>
            <person name="Zhao F."/>
            <person name="Cao W."/>
        </authorList>
    </citation>
    <scope>NUCLEOTIDE SEQUENCE</scope>
    <source>
        <strain evidence="1">Hyas-2018</strain>
    </source>
</reference>
<sequence>MKVDSSYEFDPLIRPWNFPRTLLGTDAKLKMGSSDSFLCVTNLPTNWTVKQFQELCEKFGPVVRCFLIYHHATDESLGFGLVEYCSRAVACQAKNLLHKKQVAQGEIHCDWLEHNLVNYADLYPRCLYVGNLPTTFCDIYAFRQLFTTVASPTYCQLSIVNGVPQGFGVVEFRLHEDARKTKELLHGHCLNGNRLNILFTSPGVSAYKLYNRIIEEQAKKLEKNNGIIQTPQLSPALLAQFSVVQNSKVAKTFQKAINLKGKGKNASQVSTTAASNHALIALQNFFNQQICTQQALPHAVLMQGQMALGLPAPPSEAGQYEGQQPGSAASSSSSGSGEEKAKQAAEDGGSPEERHKRKGEPVYQPQCPLNYSTMDNSIVLDKWSKWNLFSVWGSPKPVLDRVQSNCDAVEANNEAINMSSESRDQQSPPGASCSWQSAWAAGGQQSQEQSGQPIMQQGSSYDKQESDMSPSDRKRKVHQLMPSPEPSPEHGYIGQHSQALGGHYADSYFRYKKMKQKAKARKPQRQFQLWTRSSPRSSTAWDEVLTPSSSSESIRQRKPQFAPPGHSLGIARATTAKSSKRRPESEDVAARRSTETAEVVSSDETSLSPFIVTDDLLHWAKHSVSRKSHGTIHNRAAVPATHGERRPEGSATVNVAGNASTMTSDSGRLVYDGGHKKARRSVCARPGRHLAARERKTHGDSLADRRAAALNNFVDLEAQRITHTDLAYPKSSLFGRLSFGIGSIARRLFRSGLPRALPTPVREIQQRAPLGSLRYRSTPKRTVRSKSQGVVFGEEGGARRRSLRNCEDTIEESEHDLQPLCRDARSSDHHDRGSAVRRATGMMPREDSVALSRTLIAAPHKPKRMPLELSGGHRPLSPEGQGDTQRQENRGTCGAPDPRVGRFDATVMTAAGESTHRSRKESKTARRKRHRSKEDDGRDRNKSSSGRGHSGSKSRGERRRKKKSRSHKRDGDKSSSDQEKTFETQTNVAGSTYELSGSPSRSFDFVISTVPVTRGALPRPELTRSREAQLESGASPIGGDVESPQAMSPAVKSSIRKPFAPSRKHENREVNLISASSQLSRKKPKRSSKRSSKKKKAFRSRKEAEQDGANELPAGGAASPSSMPGSGEGSPQQRSERKPKHRSRSKSKRKSRENKETGVGSDGGESPNDKERRRKSKRKSREAKADKDIGEESPKERKTRKSREEKANKNGEEESPNDMQDRSKRKRRETKQTKDQKGAGEQSPKDRDERKSKRKSRHSKGKKSARHSGRSSSQGDGGRRKHRRREKHDRDRKHGRHRKKYTPEGAPENEPNTYYFQWDTADIPGLEGVHRDLSFSTRHIEGDSPIASPGSPTGEETHTLPFSTLSTSSLRGKKRAQGSGRTSRKSDRRVPSRRSERSSKRDRHRHRSRRSHRRRHHHRRKDQLEAASPRSPASERASPTESRSPSRPTSPAGPRSPSGQASPASPSGMISPSGLKSPSSVSSQESSVSPEPSKRKSQHRRHGKKHRHGPGRSPRHKRRHRSSRRSGSHRSRPRSRGRSHQRGRSRHGSTRKHRRHRKSASAQSSRSKDGSVSPKRSPETSGSERTTETSTKSPDASREGKIGRTRSRTISKSRSRRIRESRSRSSRGSRSRSRESKSRSRSSESMVEKRTKKRHGRSGGSRRSRSKRSRESESISRSAQGTSSVRRHRGKKRHHRHRKGHGKSRHRKPRSETVSGTGRSGKMREDAVAESYAAQSTPAYLCLLMSSLAATLTMVTCVLMVYYIITCKKQLANPGTSVLSSTAQPKPWHEPMPPEIFPATATPKTLQVYYCTTDHCKREARYISRLLNRQVRPCDNFYKHVCDIWMSEHPAHALSTGSVVSRDTQLQDSIARQLAAVVGRSSQRDIKVAANLFNACTDRGRRATTSKDAIRALFFRWKIGRWPRTTAVENVMAVWTFAGELSRDLNLATLVRAGVGTDPENVDITAIELSQPRCLYARLGKDNKEAEQLLRAAVREAVAELGDSGAAVDALGSQLWSACTVIAAACRIGQGDDRVTVVKFGQLKHLGLQTFLTVLLDGAIGGSDDVVLHSVHNFLRELKGTLHTLPPQDTLNYLGFLAIVHVAPFLSENLRGLRQLFTEARLGRTVGDAMDTAMLCTRLVERALPGCFSKAAHMWRLSMGLETETREWLTQLESVFLRHVAAFPWMSELSSLLIRYRVKRRALTQFGQSPGEERTSACAPLDDQLSADRPLLFFVNVSRHRQAQKFHELRGDSALLRRRAAGSEFSTEASFRRSLRVVHVPAALFNTSVPSNSSFFVFHLARVAVRFYQALVQLLYQDPYERDVPLSFTEDSRAKLEALLRCYDSDVQSSVAASPASPEGASHLRRAFLDRTSALLLAMRAFEELLPVRRIWNLDMRLSGLEGSSARQLFFIYFALDNCESTAPAFHKSSMSAEDRVNVPLKHIRQFAEAYNCTAQDPMASAGHGSCSVMRRGYQ</sequence>
<keyword evidence="2" id="KW-1185">Reference proteome</keyword>
<proteinExistence type="predicted"/>
<organism evidence="1 2">
    <name type="scientific">Hyalomma asiaticum</name>
    <name type="common">Tick</name>
    <dbReference type="NCBI Taxonomy" id="266040"/>
    <lineage>
        <taxon>Eukaryota</taxon>
        <taxon>Metazoa</taxon>
        <taxon>Ecdysozoa</taxon>
        <taxon>Arthropoda</taxon>
        <taxon>Chelicerata</taxon>
        <taxon>Arachnida</taxon>
        <taxon>Acari</taxon>
        <taxon>Parasitiformes</taxon>
        <taxon>Ixodida</taxon>
        <taxon>Ixodoidea</taxon>
        <taxon>Ixodidae</taxon>
        <taxon>Hyalomminae</taxon>
        <taxon>Hyalomma</taxon>
    </lineage>
</organism>
<dbReference type="EMBL" id="CM023491">
    <property type="protein sequence ID" value="KAH6940706.1"/>
    <property type="molecule type" value="Genomic_DNA"/>
</dbReference>
<gene>
    <name evidence="1" type="ORF">HPB50_005265</name>
</gene>
<evidence type="ECO:0000313" key="2">
    <source>
        <dbReference type="Proteomes" id="UP000821845"/>
    </source>
</evidence>
<name>A0ACB7T368_HYAAI</name>
<comment type="caution">
    <text evidence="1">The sequence shown here is derived from an EMBL/GenBank/DDBJ whole genome shotgun (WGS) entry which is preliminary data.</text>
</comment>
<protein>
    <submittedName>
        <fullName evidence="1">Uncharacterized protein</fullName>
    </submittedName>
</protein>
<dbReference type="Proteomes" id="UP000821845">
    <property type="component" value="Chromosome 11"/>
</dbReference>